<proteinExistence type="inferred from homology"/>
<dbReference type="Gene3D" id="1.10.30.10">
    <property type="entry name" value="High mobility group box domain"/>
    <property type="match status" value="1"/>
</dbReference>
<dbReference type="OrthoDB" id="498543at2759"/>
<evidence type="ECO:0000256" key="13">
    <source>
        <dbReference type="RuleBase" id="RU364013"/>
    </source>
</evidence>
<dbReference type="Pfam" id="PF03531">
    <property type="entry name" value="SSrecog"/>
    <property type="match status" value="1"/>
</dbReference>
<dbReference type="PANTHER" id="PTHR45849">
    <property type="entry name" value="FACT COMPLEX SUBUNIT SSRP1"/>
    <property type="match status" value="1"/>
</dbReference>
<accession>A0A835J5F9</accession>
<keyword evidence="10 13" id="KW-0234">DNA repair</keyword>
<keyword evidence="11 12" id="KW-0539">Nucleus</keyword>
<dbReference type="FunFam" id="2.30.29.30:FF:000298">
    <property type="entry name" value="FACT complex subunit SSRP1"/>
    <property type="match status" value="1"/>
</dbReference>
<dbReference type="Pfam" id="PF00505">
    <property type="entry name" value="HMG_box"/>
    <property type="match status" value="1"/>
</dbReference>
<dbReference type="GO" id="GO:0006260">
    <property type="term" value="P:DNA replication"/>
    <property type="evidence" value="ECO:0007669"/>
    <property type="project" value="UniProtKB-KW"/>
</dbReference>
<dbReference type="Proteomes" id="UP000657918">
    <property type="component" value="Unassembled WGS sequence"/>
</dbReference>
<dbReference type="Gene3D" id="2.30.29.220">
    <property type="entry name" value="Structure-specific recognition protein (SSRP1)"/>
    <property type="match status" value="1"/>
</dbReference>
<dbReference type="CDD" id="cd13231">
    <property type="entry name" value="PH2_SSRP1-like"/>
    <property type="match status" value="1"/>
</dbReference>
<comment type="function">
    <text evidence="13">Component of the FACT complex, a general chromatin factor that acts to reorganize nucleosomes. The FACT complex is involved in multiple processes that require DNA as a template such as mRNA elongation, DNA replication and DNA repair. During transcription elongation the FACT complex acts as a histone chaperone that both destabilizes and restores nucleosomal structure. It facilitates the passage of RNA polymerase II and transcription by promoting the dissociation of one histone H2A-H2B dimer from the nucleosome, then subsequently promotes the reestablishment of the nucleosome following the passage of RNA polymerase II.</text>
</comment>
<dbReference type="InterPro" id="IPR013719">
    <property type="entry name" value="RTT106/SPT16-like_middle_dom"/>
</dbReference>
<evidence type="ECO:0000256" key="6">
    <source>
        <dbReference type="ARBA" id="ARBA00022763"/>
    </source>
</evidence>
<dbReference type="PRINTS" id="PR00887">
    <property type="entry name" value="SSRCOGNITION"/>
</dbReference>
<dbReference type="EMBL" id="JADGMS010000017">
    <property type="protein sequence ID" value="KAF9663705.1"/>
    <property type="molecule type" value="Genomic_DNA"/>
</dbReference>
<comment type="subcellular location">
    <subcellularLocation>
        <location evidence="13">Nucleus</location>
    </subcellularLocation>
    <subcellularLocation>
        <location evidence="13">Chromosome</location>
    </subcellularLocation>
</comment>
<dbReference type="GO" id="GO:0042393">
    <property type="term" value="F:histone binding"/>
    <property type="evidence" value="ECO:0007669"/>
    <property type="project" value="TreeGrafter"/>
</dbReference>
<keyword evidence="8 12" id="KW-0238">DNA-binding</keyword>
<dbReference type="Gene3D" id="2.30.29.30">
    <property type="entry name" value="Pleckstrin-homology domain (PH domain)/Phosphotyrosine-binding domain (PTB)"/>
    <property type="match status" value="2"/>
</dbReference>
<evidence type="ECO:0000256" key="9">
    <source>
        <dbReference type="ARBA" id="ARBA00023163"/>
    </source>
</evidence>
<evidence type="ECO:0000256" key="12">
    <source>
        <dbReference type="PROSITE-ProRule" id="PRU00267"/>
    </source>
</evidence>
<keyword evidence="7 13" id="KW-0805">Transcription regulation</keyword>
<dbReference type="PANTHER" id="PTHR45849:SF1">
    <property type="entry name" value="FACT COMPLEX SUBUNIT SSRP1"/>
    <property type="match status" value="1"/>
</dbReference>
<comment type="similarity">
    <text evidence="1 13">Belongs to the SSRP1 family.</text>
</comment>
<dbReference type="SUPFAM" id="SSF50729">
    <property type="entry name" value="PH domain-like"/>
    <property type="match status" value="1"/>
</dbReference>
<keyword evidence="6 13" id="KW-0227">DNA damage</keyword>
<dbReference type="SMART" id="SM01287">
    <property type="entry name" value="Rtt106"/>
    <property type="match status" value="1"/>
</dbReference>
<dbReference type="Pfam" id="PF08512">
    <property type="entry name" value="Rttp106-like_middle"/>
    <property type="match status" value="1"/>
</dbReference>
<dbReference type="Pfam" id="PF17292">
    <property type="entry name" value="POB3_N"/>
    <property type="match status" value="1"/>
</dbReference>
<dbReference type="SMART" id="SM00398">
    <property type="entry name" value="HMG"/>
    <property type="match status" value="1"/>
</dbReference>
<dbReference type="InterPro" id="IPR009071">
    <property type="entry name" value="HMG_box_dom"/>
</dbReference>
<keyword evidence="5 13" id="KW-0235">DNA replication</keyword>
<keyword evidence="4 13" id="KW-0158">Chromosome</keyword>
<evidence type="ECO:0000256" key="4">
    <source>
        <dbReference type="ARBA" id="ARBA00022454"/>
    </source>
</evidence>
<dbReference type="FunFam" id="2.30.29.220:FF:000002">
    <property type="entry name" value="FACT complex subunit SSRP1"/>
    <property type="match status" value="1"/>
</dbReference>
<dbReference type="InterPro" id="IPR024954">
    <property type="entry name" value="SSRP1_DD"/>
</dbReference>
<dbReference type="InterPro" id="IPR035417">
    <property type="entry name" value="SSRP1/POB3_N"/>
</dbReference>
<dbReference type="Pfam" id="PF21103">
    <property type="entry name" value="PH1_SSRP1-like"/>
    <property type="match status" value="1"/>
</dbReference>
<keyword evidence="9 13" id="KW-0804">Transcription</keyword>
<keyword evidence="17" id="KW-1185">Reference proteome</keyword>
<dbReference type="CDD" id="cd13230">
    <property type="entry name" value="PH1_SSRP1-like"/>
    <property type="match status" value="1"/>
</dbReference>
<protein>
    <recommendedName>
        <fullName evidence="3 13">FACT complex subunit SSRP1</fullName>
    </recommendedName>
</protein>
<dbReference type="InterPro" id="IPR000969">
    <property type="entry name" value="SSRP1/POB3"/>
</dbReference>
<dbReference type="GO" id="GO:0006281">
    <property type="term" value="P:DNA repair"/>
    <property type="evidence" value="ECO:0007669"/>
    <property type="project" value="UniProtKB-KW"/>
</dbReference>
<sequence>MTDAHLFNNISLGGRGGTNPGQLKISSGGILWKKQGGGKAVEVDRTDIVGVTWMKVPRTNQLSVLIKGGPWYKFTGFRDQDLSTLTNFFQSHGITPEEKQLSVSGRNWGEVDLNGNMLTFLVGSKQAFEVSLADVSQTQMQGKNDVILEFHVDDTTGANEKDSLMELSFHIPNNNTQYIGDENRPPAQVFRDLIVQRADVGAGGEEAVVTFEGIAILTPRGRYSVELHLSFLRLQGQANDFKIQYSSVVRLFLLPKYNQPHTFVVVTLDPPIRKGQTLYPHIVLQFDTDFVVQSNLSLSDDLLYTKYKDKLEPSYKGLIHEVFTTILRGLSAAKVTRPGKFRSCQDGYAVKSSLKAEDGVLYPLEKSFFFLPKPPTLILHEEIDYVEFERHAAGGSNMHYFDLLIRLKTEQEHLFRNIQRNEYHNLFDFISGKGLKIMNLGDMQAAKGVAADEDFVAGKDDGGSPTDDSGDESDASESDDEKEASHSIHSTCSIEKNLEASSSKATMKRKSRDGEESQKKRKPKKKKDPNAPKRSKSAYVFFSQMERENVRKSNPGIVFGEITKALADKWNAMSAEEKEPYEEMARDDKKRYKLQVNDYKNPQPMMIDSGNESDS</sequence>
<dbReference type="GO" id="GO:0035101">
    <property type="term" value="C:FACT complex"/>
    <property type="evidence" value="ECO:0007669"/>
    <property type="project" value="TreeGrafter"/>
</dbReference>
<evidence type="ECO:0000256" key="5">
    <source>
        <dbReference type="ARBA" id="ARBA00022705"/>
    </source>
</evidence>
<dbReference type="FunFam" id="2.30.29.30:FF:000214">
    <property type="entry name" value="FACT complex subunit SSRP1"/>
    <property type="match status" value="1"/>
</dbReference>
<dbReference type="GO" id="GO:0003677">
    <property type="term" value="F:DNA binding"/>
    <property type="evidence" value="ECO:0007669"/>
    <property type="project" value="UniProtKB-UniRule"/>
</dbReference>
<evidence type="ECO:0000256" key="10">
    <source>
        <dbReference type="ARBA" id="ARBA00023204"/>
    </source>
</evidence>
<dbReference type="Gene3D" id="2.30.29.150">
    <property type="match status" value="1"/>
</dbReference>
<reference evidence="16 17" key="1">
    <citation type="submission" date="2020-10" db="EMBL/GenBank/DDBJ databases">
        <title>Plant Genome Project.</title>
        <authorList>
            <person name="Zhang R.-G."/>
        </authorList>
    </citation>
    <scope>NUCLEOTIDE SEQUENCE [LARGE SCALE GENOMIC DNA]</scope>
    <source>
        <strain evidence="16">FAFU-HL-1</strain>
        <tissue evidence="16">Leaf</tissue>
    </source>
</reference>
<evidence type="ECO:0000313" key="16">
    <source>
        <dbReference type="EMBL" id="KAF9663705.1"/>
    </source>
</evidence>
<dbReference type="InterPro" id="IPR050454">
    <property type="entry name" value="RTT106/SSRP1_HistChap/FACT"/>
</dbReference>
<evidence type="ECO:0000256" key="14">
    <source>
        <dbReference type="SAM" id="MobiDB-lite"/>
    </source>
</evidence>
<evidence type="ECO:0000259" key="15">
    <source>
        <dbReference type="PROSITE" id="PS50118"/>
    </source>
</evidence>
<feature type="compositionally biased region" description="Acidic residues" evidence="14">
    <location>
        <begin position="468"/>
        <end position="482"/>
    </location>
</feature>
<evidence type="ECO:0000256" key="2">
    <source>
        <dbReference type="ARBA" id="ARBA00011111"/>
    </source>
</evidence>
<comment type="subunit">
    <text evidence="2">Component of the FACT complex, a stable heterodimer of SPT16 and SSRP1.</text>
</comment>
<feature type="domain" description="HMG box" evidence="15">
    <location>
        <begin position="532"/>
        <end position="600"/>
    </location>
</feature>
<evidence type="ECO:0000256" key="7">
    <source>
        <dbReference type="ARBA" id="ARBA00023015"/>
    </source>
</evidence>
<dbReference type="InterPro" id="IPR036910">
    <property type="entry name" value="HMG_box_dom_sf"/>
</dbReference>
<evidence type="ECO:0000256" key="3">
    <source>
        <dbReference type="ARBA" id="ARBA00016104"/>
    </source>
</evidence>
<dbReference type="SUPFAM" id="SSF47095">
    <property type="entry name" value="HMG-box"/>
    <property type="match status" value="1"/>
</dbReference>
<gene>
    <name evidence="16" type="ORF">SADUNF_Sadunf17G0079800</name>
</gene>
<organism evidence="16 17">
    <name type="scientific">Salix dunnii</name>
    <dbReference type="NCBI Taxonomy" id="1413687"/>
    <lineage>
        <taxon>Eukaryota</taxon>
        <taxon>Viridiplantae</taxon>
        <taxon>Streptophyta</taxon>
        <taxon>Embryophyta</taxon>
        <taxon>Tracheophyta</taxon>
        <taxon>Spermatophyta</taxon>
        <taxon>Magnoliopsida</taxon>
        <taxon>eudicotyledons</taxon>
        <taxon>Gunneridae</taxon>
        <taxon>Pentapetalae</taxon>
        <taxon>rosids</taxon>
        <taxon>fabids</taxon>
        <taxon>Malpighiales</taxon>
        <taxon>Salicaceae</taxon>
        <taxon>Saliceae</taxon>
        <taxon>Salix</taxon>
    </lineage>
</organism>
<dbReference type="GO" id="GO:0048731">
    <property type="term" value="P:system development"/>
    <property type="evidence" value="ECO:0007669"/>
    <property type="project" value="UniProtKB-ARBA"/>
</dbReference>
<evidence type="ECO:0000256" key="11">
    <source>
        <dbReference type="ARBA" id="ARBA00023242"/>
    </source>
</evidence>
<feature type="compositionally biased region" description="Polar residues" evidence="14">
    <location>
        <begin position="488"/>
        <end position="505"/>
    </location>
</feature>
<dbReference type="AlphaFoldDB" id="A0A835J5F9"/>
<feature type="DNA-binding region" description="HMG box" evidence="12">
    <location>
        <begin position="532"/>
        <end position="600"/>
    </location>
</feature>
<name>A0A835J5F9_9ROSI</name>
<dbReference type="InterPro" id="IPR011993">
    <property type="entry name" value="PH-like_dom_sf"/>
</dbReference>
<evidence type="ECO:0000256" key="1">
    <source>
        <dbReference type="ARBA" id="ARBA00010060"/>
    </source>
</evidence>
<dbReference type="PROSITE" id="PS50118">
    <property type="entry name" value="HMG_BOX_2"/>
    <property type="match status" value="1"/>
</dbReference>
<evidence type="ECO:0000256" key="8">
    <source>
        <dbReference type="ARBA" id="ARBA00023125"/>
    </source>
</evidence>
<feature type="region of interest" description="Disordered" evidence="14">
    <location>
        <begin position="455"/>
        <end position="538"/>
    </location>
</feature>
<comment type="caution">
    <text evidence="16">The sequence shown here is derived from an EMBL/GenBank/DDBJ whole genome shotgun (WGS) entry which is preliminary data.</text>
</comment>
<dbReference type="GO" id="GO:0031491">
    <property type="term" value="F:nucleosome binding"/>
    <property type="evidence" value="ECO:0007669"/>
    <property type="project" value="TreeGrafter"/>
</dbReference>
<dbReference type="InterPro" id="IPR048993">
    <property type="entry name" value="SSRP1-like_PH1"/>
</dbReference>
<evidence type="ECO:0000313" key="17">
    <source>
        <dbReference type="Proteomes" id="UP000657918"/>
    </source>
</evidence>
<dbReference type="FunFam" id="2.30.29.150:FF:000001">
    <property type="entry name" value="Fact complex subunit ssrp1"/>
    <property type="match status" value="1"/>
</dbReference>
<dbReference type="FunFam" id="1.10.30.10:FF:000016">
    <property type="entry name" value="FACT complex subunit SSRP1"/>
    <property type="match status" value="1"/>
</dbReference>
<dbReference type="InterPro" id="IPR038167">
    <property type="entry name" value="SSRP1_sf"/>
</dbReference>